<evidence type="ECO:0000313" key="1">
    <source>
        <dbReference type="EMBL" id="HIK00182.1"/>
    </source>
</evidence>
<dbReference type="AlphaFoldDB" id="A0A832UR89"/>
<evidence type="ECO:0000313" key="2">
    <source>
        <dbReference type="Proteomes" id="UP000646946"/>
    </source>
</evidence>
<reference evidence="1 2" key="1">
    <citation type="journal article" name="Nat. Commun.">
        <title>Undinarchaeota illuminate DPANN phylogeny and the impact of gene transfer on archaeal evolution.</title>
        <authorList>
            <person name="Dombrowski N."/>
            <person name="Williams T.A."/>
            <person name="Sun J."/>
            <person name="Woodcroft B.J."/>
            <person name="Lee J.H."/>
            <person name="Minh B.Q."/>
            <person name="Rinke C."/>
            <person name="Spang A."/>
        </authorList>
    </citation>
    <scope>NUCLEOTIDE SEQUENCE [LARGE SCALE GENOMIC DNA]</scope>
    <source>
        <strain evidence="1">MAG_bin1129</strain>
    </source>
</reference>
<dbReference type="Proteomes" id="UP000646946">
    <property type="component" value="Unassembled WGS sequence"/>
</dbReference>
<gene>
    <name evidence="1" type="ORF">H1016_01435</name>
</gene>
<sequence>MTKIRRIKISGGWHCFLITTKNEDDLNKCYLLVSEYISSQTERKFSEQRIREMAHEFRKEKIDFVHLSGAVPMFFEGTSESVFRICIGRSIGGTAHINLLRKLLNERETEYYEIIDKS</sequence>
<accession>A0A832UR89</accession>
<dbReference type="EMBL" id="DVAB01000014">
    <property type="protein sequence ID" value="HIK00182.1"/>
    <property type="molecule type" value="Genomic_DNA"/>
</dbReference>
<keyword evidence="2" id="KW-1185">Reference proteome</keyword>
<comment type="caution">
    <text evidence="1">The sequence shown here is derived from an EMBL/GenBank/DDBJ whole genome shotgun (WGS) entry which is preliminary data.</text>
</comment>
<proteinExistence type="predicted"/>
<organism evidence="1 2">
    <name type="scientific">Candidatus Naiadarchaeum limnaeum</name>
    <dbReference type="NCBI Taxonomy" id="2756139"/>
    <lineage>
        <taxon>Archaea</taxon>
        <taxon>Candidatus Undinarchaeota</taxon>
        <taxon>Candidatus Undinarchaeia</taxon>
        <taxon>Candidatus Naiadarchaeales</taxon>
        <taxon>Candidatus Naiadarchaeaceae</taxon>
        <taxon>Candidatus Naiadarchaeum</taxon>
    </lineage>
</organism>
<protein>
    <submittedName>
        <fullName evidence="1">Uncharacterized protein</fullName>
    </submittedName>
</protein>
<name>A0A832UR89_9ARCH</name>